<dbReference type="PROSITE" id="PS50043">
    <property type="entry name" value="HTH_LUXR_2"/>
    <property type="match status" value="1"/>
</dbReference>
<organism evidence="5 6">
    <name type="scientific">Acidimangrovimonas pyrenivorans</name>
    <dbReference type="NCBI Taxonomy" id="2030798"/>
    <lineage>
        <taxon>Bacteria</taxon>
        <taxon>Pseudomonadati</taxon>
        <taxon>Pseudomonadota</taxon>
        <taxon>Alphaproteobacteria</taxon>
        <taxon>Rhodobacterales</taxon>
        <taxon>Paracoccaceae</taxon>
        <taxon>Acidimangrovimonas</taxon>
    </lineage>
</organism>
<dbReference type="InterPro" id="IPR036388">
    <property type="entry name" value="WH-like_DNA-bd_sf"/>
</dbReference>
<accession>A0ABV7ADS9</accession>
<evidence type="ECO:0000256" key="2">
    <source>
        <dbReference type="ARBA" id="ARBA00023125"/>
    </source>
</evidence>
<dbReference type="Gene3D" id="1.10.10.10">
    <property type="entry name" value="Winged helix-like DNA-binding domain superfamily/Winged helix DNA-binding domain"/>
    <property type="match status" value="1"/>
</dbReference>
<name>A0ABV7ADS9_9RHOB</name>
<dbReference type="CDD" id="cd06170">
    <property type="entry name" value="LuxR_C_like"/>
    <property type="match status" value="1"/>
</dbReference>
<gene>
    <name evidence="5" type="ORF">ACFOES_05170</name>
</gene>
<comment type="caution">
    <text evidence="5">The sequence shown here is derived from an EMBL/GenBank/DDBJ whole genome shotgun (WGS) entry which is preliminary data.</text>
</comment>
<dbReference type="InterPro" id="IPR036693">
    <property type="entry name" value="TF_LuxR_autoind-bd_dom_sf"/>
</dbReference>
<dbReference type="SMART" id="SM00421">
    <property type="entry name" value="HTH_LUXR"/>
    <property type="match status" value="1"/>
</dbReference>
<evidence type="ECO:0000313" key="5">
    <source>
        <dbReference type="EMBL" id="MFC2967478.1"/>
    </source>
</evidence>
<dbReference type="Pfam" id="PF03472">
    <property type="entry name" value="Autoind_bind"/>
    <property type="match status" value="1"/>
</dbReference>
<dbReference type="RefSeq" id="WP_377832117.1">
    <property type="nucleotide sequence ID" value="NZ_JBHRSK010000004.1"/>
</dbReference>
<dbReference type="PANTHER" id="PTHR44688">
    <property type="entry name" value="DNA-BINDING TRANSCRIPTIONAL ACTIVATOR DEVR_DOSR"/>
    <property type="match status" value="1"/>
</dbReference>
<reference evidence="6" key="1">
    <citation type="journal article" date="2019" name="Int. J. Syst. Evol. Microbiol.">
        <title>The Global Catalogue of Microorganisms (GCM) 10K type strain sequencing project: providing services to taxonomists for standard genome sequencing and annotation.</title>
        <authorList>
            <consortium name="The Broad Institute Genomics Platform"/>
            <consortium name="The Broad Institute Genome Sequencing Center for Infectious Disease"/>
            <person name="Wu L."/>
            <person name="Ma J."/>
        </authorList>
    </citation>
    <scope>NUCLEOTIDE SEQUENCE [LARGE SCALE GENOMIC DNA]</scope>
    <source>
        <strain evidence="6">KCTC 62192</strain>
    </source>
</reference>
<dbReference type="SUPFAM" id="SSF46894">
    <property type="entry name" value="C-terminal effector domain of the bipartite response regulators"/>
    <property type="match status" value="1"/>
</dbReference>
<dbReference type="PANTHER" id="PTHR44688:SF16">
    <property type="entry name" value="DNA-BINDING TRANSCRIPTIONAL ACTIVATOR DEVR_DOSR"/>
    <property type="match status" value="1"/>
</dbReference>
<feature type="domain" description="HTH luxR-type" evidence="4">
    <location>
        <begin position="170"/>
        <end position="235"/>
    </location>
</feature>
<dbReference type="InterPro" id="IPR005143">
    <property type="entry name" value="TF_LuxR_autoind-bd_dom"/>
</dbReference>
<dbReference type="Pfam" id="PF00196">
    <property type="entry name" value="GerE"/>
    <property type="match status" value="1"/>
</dbReference>
<keyword evidence="3" id="KW-0804">Transcription</keyword>
<keyword evidence="6" id="KW-1185">Reference proteome</keyword>
<sequence>MLEARTVDEVWALHIDKMAEYGFDRLLYAYTRISAGGKLGDAANALMLSNHPKEYLDRFIGDELYRDAPMVRWTNENHGVCNWRCLDDMQKTGTLTEAERRVLAFNRAHGVVAGCSISFRDLAVRVRGGIGLVARPGMTNADVDTIWTEHGDEILTLNRVVHLKIISLPHPQALTALTARQREALEWVAEGKTTQDIAILMGVSMATVEKHLRLAREALAVESTAQAIAKASMMNQIFVLD</sequence>
<dbReference type="SUPFAM" id="SSF75516">
    <property type="entry name" value="Pheromone-binding domain of LuxR-like quorum-sensing transcription factors"/>
    <property type="match status" value="1"/>
</dbReference>
<dbReference type="InterPro" id="IPR016032">
    <property type="entry name" value="Sig_transdc_resp-reg_C-effctor"/>
</dbReference>
<proteinExistence type="predicted"/>
<dbReference type="EMBL" id="JBHRSK010000004">
    <property type="protein sequence ID" value="MFC2967478.1"/>
    <property type="molecule type" value="Genomic_DNA"/>
</dbReference>
<dbReference type="Proteomes" id="UP001595443">
    <property type="component" value="Unassembled WGS sequence"/>
</dbReference>
<protein>
    <submittedName>
        <fullName evidence="5">LuxR family transcriptional regulator</fullName>
    </submittedName>
</protein>
<keyword evidence="2" id="KW-0238">DNA-binding</keyword>
<dbReference type="InterPro" id="IPR000792">
    <property type="entry name" value="Tscrpt_reg_LuxR_C"/>
</dbReference>
<evidence type="ECO:0000259" key="4">
    <source>
        <dbReference type="PROSITE" id="PS50043"/>
    </source>
</evidence>
<evidence type="ECO:0000313" key="6">
    <source>
        <dbReference type="Proteomes" id="UP001595443"/>
    </source>
</evidence>
<evidence type="ECO:0000256" key="1">
    <source>
        <dbReference type="ARBA" id="ARBA00023015"/>
    </source>
</evidence>
<evidence type="ECO:0000256" key="3">
    <source>
        <dbReference type="ARBA" id="ARBA00023163"/>
    </source>
</evidence>
<dbReference type="Gene3D" id="3.30.450.80">
    <property type="entry name" value="Transcription factor LuxR-like, autoinducer-binding domain"/>
    <property type="match status" value="1"/>
</dbReference>
<dbReference type="PRINTS" id="PR00038">
    <property type="entry name" value="HTHLUXR"/>
</dbReference>
<keyword evidence="1" id="KW-0805">Transcription regulation</keyword>